<dbReference type="EMBL" id="JAUJYO010000019">
    <property type="protein sequence ID" value="KAK1288104.1"/>
    <property type="molecule type" value="Genomic_DNA"/>
</dbReference>
<dbReference type="PANTHER" id="PTHR47470:SF1">
    <property type="entry name" value="FAD-DEPENDENT OXIDOREDUCTASE 2 FAD BINDING DOMAIN-CONTAINING PROTEIN"/>
    <property type="match status" value="1"/>
</dbReference>
<protein>
    <submittedName>
        <fullName evidence="7">Long-chain-alcohol oxidase FAO1</fullName>
    </submittedName>
</protein>
<comment type="caution">
    <text evidence="7">The sequence shown here is derived from an EMBL/GenBank/DDBJ whole genome shotgun (WGS) entry which is preliminary data.</text>
</comment>
<dbReference type="InterPro" id="IPR000172">
    <property type="entry name" value="GMC_OxRdtase_N"/>
</dbReference>
<proteinExistence type="predicted"/>
<dbReference type="SUPFAM" id="SSF51905">
    <property type="entry name" value="FAD/NAD(P)-binding domain"/>
    <property type="match status" value="1"/>
</dbReference>
<evidence type="ECO:0000256" key="4">
    <source>
        <dbReference type="ARBA" id="ARBA00023002"/>
    </source>
</evidence>
<dbReference type="Pfam" id="PF00732">
    <property type="entry name" value="GMC_oxred_N"/>
    <property type="match status" value="1"/>
</dbReference>
<dbReference type="Proteomes" id="UP001180020">
    <property type="component" value="Unassembled WGS sequence"/>
</dbReference>
<evidence type="ECO:0000313" key="8">
    <source>
        <dbReference type="Proteomes" id="UP001180020"/>
    </source>
</evidence>
<name>A0AAV9CH96_ACOCL</name>
<feature type="domain" description="4Fe-4S ferredoxin-type" evidence="6">
    <location>
        <begin position="229"/>
        <end position="249"/>
    </location>
</feature>
<organism evidence="7 8">
    <name type="scientific">Acorus calamus</name>
    <name type="common">Sweet flag</name>
    <dbReference type="NCBI Taxonomy" id="4465"/>
    <lineage>
        <taxon>Eukaryota</taxon>
        <taxon>Viridiplantae</taxon>
        <taxon>Streptophyta</taxon>
        <taxon>Embryophyta</taxon>
        <taxon>Tracheophyta</taxon>
        <taxon>Spermatophyta</taxon>
        <taxon>Magnoliopsida</taxon>
        <taxon>Liliopsida</taxon>
        <taxon>Acoraceae</taxon>
        <taxon>Acorus</taxon>
    </lineage>
</organism>
<keyword evidence="8" id="KW-1185">Reference proteome</keyword>
<evidence type="ECO:0000313" key="7">
    <source>
        <dbReference type="EMBL" id="KAK1288104.1"/>
    </source>
</evidence>
<keyword evidence="2" id="KW-0285">Flavoprotein</keyword>
<dbReference type="GO" id="GO:0050660">
    <property type="term" value="F:flavin adenine dinucleotide binding"/>
    <property type="evidence" value="ECO:0007669"/>
    <property type="project" value="InterPro"/>
</dbReference>
<evidence type="ECO:0000256" key="1">
    <source>
        <dbReference type="ARBA" id="ARBA00001974"/>
    </source>
</evidence>
<feature type="region of interest" description="Disordered" evidence="5">
    <location>
        <begin position="1"/>
        <end position="37"/>
    </location>
</feature>
<comment type="cofactor">
    <cofactor evidence="1">
        <name>FAD</name>
        <dbReference type="ChEBI" id="CHEBI:57692"/>
    </cofactor>
</comment>
<evidence type="ECO:0000256" key="3">
    <source>
        <dbReference type="ARBA" id="ARBA00022827"/>
    </source>
</evidence>
<feature type="compositionally biased region" description="Basic residues" evidence="5">
    <location>
        <begin position="19"/>
        <end position="35"/>
    </location>
</feature>
<dbReference type="InterPro" id="IPR017900">
    <property type="entry name" value="4Fe4S_Fe_S_CS"/>
</dbReference>
<accession>A0AAV9CH96</accession>
<dbReference type="InterPro" id="IPR017896">
    <property type="entry name" value="4Fe4S_Fe-S-bd"/>
</dbReference>
<dbReference type="GO" id="GO:0016614">
    <property type="term" value="F:oxidoreductase activity, acting on CH-OH group of donors"/>
    <property type="evidence" value="ECO:0007669"/>
    <property type="project" value="InterPro"/>
</dbReference>
<evidence type="ECO:0000256" key="5">
    <source>
        <dbReference type="SAM" id="MobiDB-lite"/>
    </source>
</evidence>
<keyword evidence="3" id="KW-0274">FAD</keyword>
<dbReference type="AlphaFoldDB" id="A0AAV9CH96"/>
<evidence type="ECO:0000259" key="6">
    <source>
        <dbReference type="PROSITE" id="PS51379"/>
    </source>
</evidence>
<reference evidence="7" key="2">
    <citation type="submission" date="2023-06" db="EMBL/GenBank/DDBJ databases">
        <authorList>
            <person name="Ma L."/>
            <person name="Liu K.-W."/>
            <person name="Li Z."/>
            <person name="Hsiao Y.-Y."/>
            <person name="Qi Y."/>
            <person name="Fu T."/>
            <person name="Tang G."/>
            <person name="Zhang D."/>
            <person name="Sun W.-H."/>
            <person name="Liu D.-K."/>
            <person name="Li Y."/>
            <person name="Chen G.-Z."/>
            <person name="Liu X.-D."/>
            <person name="Liao X.-Y."/>
            <person name="Jiang Y.-T."/>
            <person name="Yu X."/>
            <person name="Hao Y."/>
            <person name="Huang J."/>
            <person name="Zhao X.-W."/>
            <person name="Ke S."/>
            <person name="Chen Y.-Y."/>
            <person name="Wu W.-L."/>
            <person name="Hsu J.-L."/>
            <person name="Lin Y.-F."/>
            <person name="Huang M.-D."/>
            <person name="Li C.-Y."/>
            <person name="Huang L."/>
            <person name="Wang Z.-W."/>
            <person name="Zhao X."/>
            <person name="Zhong W.-Y."/>
            <person name="Peng D.-H."/>
            <person name="Ahmad S."/>
            <person name="Lan S."/>
            <person name="Zhang J.-S."/>
            <person name="Tsai W.-C."/>
            <person name="Van De Peer Y."/>
            <person name="Liu Z.-J."/>
        </authorList>
    </citation>
    <scope>NUCLEOTIDE SEQUENCE</scope>
    <source>
        <strain evidence="7">CP</strain>
        <tissue evidence="7">Leaves</tissue>
    </source>
</reference>
<reference evidence="7" key="1">
    <citation type="journal article" date="2023" name="Nat. Commun.">
        <title>Diploid and tetraploid genomes of Acorus and the evolution of monocots.</title>
        <authorList>
            <person name="Ma L."/>
            <person name="Liu K.W."/>
            <person name="Li Z."/>
            <person name="Hsiao Y.Y."/>
            <person name="Qi Y."/>
            <person name="Fu T."/>
            <person name="Tang G.D."/>
            <person name="Zhang D."/>
            <person name="Sun W.H."/>
            <person name="Liu D.K."/>
            <person name="Li Y."/>
            <person name="Chen G.Z."/>
            <person name="Liu X.D."/>
            <person name="Liao X.Y."/>
            <person name="Jiang Y.T."/>
            <person name="Yu X."/>
            <person name="Hao Y."/>
            <person name="Huang J."/>
            <person name="Zhao X.W."/>
            <person name="Ke S."/>
            <person name="Chen Y.Y."/>
            <person name="Wu W.L."/>
            <person name="Hsu J.L."/>
            <person name="Lin Y.F."/>
            <person name="Huang M.D."/>
            <person name="Li C.Y."/>
            <person name="Huang L."/>
            <person name="Wang Z.W."/>
            <person name="Zhao X."/>
            <person name="Zhong W.Y."/>
            <person name="Peng D.H."/>
            <person name="Ahmad S."/>
            <person name="Lan S."/>
            <person name="Zhang J.S."/>
            <person name="Tsai W.C."/>
            <person name="Van de Peer Y."/>
            <person name="Liu Z.J."/>
        </authorList>
    </citation>
    <scope>NUCLEOTIDE SEQUENCE</scope>
    <source>
        <strain evidence="7">CP</strain>
    </source>
</reference>
<dbReference type="PROSITE" id="PS51379">
    <property type="entry name" value="4FE4S_FER_2"/>
    <property type="match status" value="1"/>
</dbReference>
<evidence type="ECO:0000256" key="2">
    <source>
        <dbReference type="ARBA" id="ARBA00022630"/>
    </source>
</evidence>
<sequence length="577" mass="63051">MLAEVATVTRRRWAEETTRKRRQRGGGRRRRRRGGRRGEVWKRKDWVMTGGGGNYDAVVVGSGYGGSVAACRLAAAGVDVCLIERGRRWAAGDFPTNVVGLLSAVRVESQNWRIALGRKDALFQIHEQGDSLAVVACGLGGGSLVNAGVIAPTPARAKRDPRWPREWNKDWDACEASATSALSAQSIPTEFSNSRVMRELAREELEDCVESPVKLSIDFGGGRGGGGGCLGCGNCLSGCPYDAKNSTDKNYLASAIENGCEVRTGCQARYVVQNPDFDRSGGRGMRGRRWRVCFDDLDYVCADFVVLSAGVLGTTEILFRSQQRGLKLSERLGFGFSCNGNNVAYVAGSPAPLNAYGLNKKQFLKVPFEDRPGPAITSSHSSLGFTIQSGVLPTAYPYLIFKGIATYGWPNGHWFLHGVIDKLKCLMGLKNSQAMVLNAMGYDKSDGRITLDEKSDKMCFVPSNDPLLPQKIGAFQKLTKRLGGILFMSSQCLVKDIMRYKSIGSLIHISNLEPNSTVDINGVDEKIYVSVKSPNEASLVRKDMETNSIYSIHALSSTPRISLWYKKCPLFTEAFCV</sequence>
<keyword evidence="4" id="KW-0560">Oxidoreductase</keyword>
<dbReference type="InterPro" id="IPR036188">
    <property type="entry name" value="FAD/NAD-bd_sf"/>
</dbReference>
<dbReference type="Gene3D" id="3.50.50.60">
    <property type="entry name" value="FAD/NAD(P)-binding domain"/>
    <property type="match status" value="2"/>
</dbReference>
<dbReference type="PANTHER" id="PTHR47470">
    <property type="entry name" value="CHOLESTEROL OXIDASE"/>
    <property type="match status" value="1"/>
</dbReference>
<dbReference type="InterPro" id="IPR052542">
    <property type="entry name" value="Cholesterol_Oxidase"/>
</dbReference>
<gene>
    <name evidence="7" type="primary">FAO1</name>
    <name evidence="7" type="ORF">QJS10_CPB19g00417</name>
</gene>
<dbReference type="PROSITE" id="PS00198">
    <property type="entry name" value="4FE4S_FER_1"/>
    <property type="match status" value="1"/>
</dbReference>